<evidence type="ECO:0000313" key="1">
    <source>
        <dbReference type="EMBL" id="BCT91425.1"/>
    </source>
</evidence>
<dbReference type="Proteomes" id="UP000681317">
    <property type="component" value="Chromosome"/>
</dbReference>
<evidence type="ECO:0000313" key="2">
    <source>
        <dbReference type="Proteomes" id="UP000681317"/>
    </source>
</evidence>
<name>A0ABM7Q2I1_9GAMM</name>
<dbReference type="Pfam" id="PF11528">
    <property type="entry name" value="DUF3224"/>
    <property type="match status" value="1"/>
</dbReference>
<dbReference type="InterPro" id="IPR021607">
    <property type="entry name" value="DUF3224"/>
</dbReference>
<dbReference type="InterPro" id="IPR023159">
    <property type="entry name" value="SO1590-like_sf"/>
</dbReference>
<proteinExistence type="predicted"/>
<dbReference type="RefSeq" id="WP_213435428.1">
    <property type="nucleotide sequence ID" value="NZ_AP024545.1"/>
</dbReference>
<dbReference type="SUPFAM" id="SSF159238">
    <property type="entry name" value="SO1590-like"/>
    <property type="match status" value="1"/>
</dbReference>
<dbReference type="Gene3D" id="2.40.350.10">
    <property type="entry name" value="SO1590-like"/>
    <property type="match status" value="1"/>
</dbReference>
<protein>
    <recommendedName>
        <fullName evidence="3">DUF3224 domain-containing protein</fullName>
    </recommendedName>
</protein>
<dbReference type="EMBL" id="AP024545">
    <property type="protein sequence ID" value="BCT91425.1"/>
    <property type="molecule type" value="Genomic_DNA"/>
</dbReference>
<keyword evidence="2" id="KW-1185">Reference proteome</keyword>
<reference evidence="1 2" key="1">
    <citation type="submission" date="2021-03" db="EMBL/GenBank/DDBJ databases">
        <title>Complete Genome Sequences of Two Lysobacter Strains Isolated from Sea Water (Lysobacter caseinilyticus) and Soil (Lysobacter helvus) in South Korea.</title>
        <authorList>
            <person name="Watanabe Y."/>
            <person name="Arakawa K."/>
        </authorList>
    </citation>
    <scope>NUCLEOTIDE SEQUENCE [LARGE SCALE GENOMIC DNA]</scope>
    <source>
        <strain evidence="1 2">KVB24</strain>
    </source>
</reference>
<sequence>MDQQAKGTFEVKRSMEPGCDLGDGVEAGHFRFDKTFAGPLEATSVVHMLAVGSPQAGSAGYVAVERVKGTLDGRSGTFFFQHSGVMDRGKATLALSVVPDSGTDALAGLHGTMAIDITDGQHFYTFDYGFRDA</sequence>
<gene>
    <name evidence="1" type="ORF">LYSCAS_04490</name>
</gene>
<organism evidence="1 2">
    <name type="scientific">Noviluteimonas caseinilytica</name>
    <dbReference type="NCBI Taxonomy" id="2675101"/>
    <lineage>
        <taxon>Bacteria</taxon>
        <taxon>Pseudomonadati</taxon>
        <taxon>Pseudomonadota</taxon>
        <taxon>Gammaproteobacteria</taxon>
        <taxon>Lysobacterales</taxon>
        <taxon>Lysobacteraceae</taxon>
        <taxon>Noviluteimonas</taxon>
    </lineage>
</organism>
<evidence type="ECO:0008006" key="3">
    <source>
        <dbReference type="Google" id="ProtNLM"/>
    </source>
</evidence>
<accession>A0ABM7Q2I1</accession>